<comment type="similarity">
    <text evidence="1">Belongs to the UPF0213 family.</text>
</comment>
<evidence type="ECO:0000313" key="4">
    <source>
        <dbReference type="Proteomes" id="UP000002294"/>
    </source>
</evidence>
<dbReference type="InterPro" id="IPR050190">
    <property type="entry name" value="UPF0213_domain"/>
</dbReference>
<dbReference type="PANTHER" id="PTHR34477:SF1">
    <property type="entry name" value="UPF0213 PROTEIN YHBQ"/>
    <property type="match status" value="1"/>
</dbReference>
<name>C7RDS2_ANAPD</name>
<dbReference type="EMBL" id="CP001708">
    <property type="protein sequence ID" value="ACV29335.1"/>
    <property type="molecule type" value="Genomic_DNA"/>
</dbReference>
<evidence type="ECO:0000256" key="1">
    <source>
        <dbReference type="ARBA" id="ARBA00007435"/>
    </source>
</evidence>
<dbReference type="InterPro" id="IPR000305">
    <property type="entry name" value="GIY-YIG_endonuc"/>
</dbReference>
<dbReference type="RefSeq" id="WP_015778234.1">
    <property type="nucleotide sequence ID" value="NC_013171.1"/>
</dbReference>
<dbReference type="PANTHER" id="PTHR34477">
    <property type="entry name" value="UPF0213 PROTEIN YHBQ"/>
    <property type="match status" value="1"/>
</dbReference>
<feature type="domain" description="GIY-YIG" evidence="2">
    <location>
        <begin position="1"/>
        <end position="76"/>
    </location>
</feature>
<dbReference type="Gene3D" id="3.40.1440.10">
    <property type="entry name" value="GIY-YIG endonuclease"/>
    <property type="match status" value="1"/>
</dbReference>
<dbReference type="SUPFAM" id="SSF82771">
    <property type="entry name" value="GIY-YIG endonuclease"/>
    <property type="match status" value="1"/>
</dbReference>
<organism evidence="3 4">
    <name type="scientific">Anaerococcus prevotii (strain ATCC 9321 / DSM 20548 / JCM 6508 / NCTC 11806 / PC1)</name>
    <name type="common">Peptostreptococcus prevotii</name>
    <name type="synonym">Peptococcus prevotii</name>
    <dbReference type="NCBI Taxonomy" id="525919"/>
    <lineage>
        <taxon>Bacteria</taxon>
        <taxon>Bacillati</taxon>
        <taxon>Bacillota</taxon>
        <taxon>Tissierellia</taxon>
        <taxon>Tissierellales</taxon>
        <taxon>Peptoniphilaceae</taxon>
        <taxon>Anaerococcus</taxon>
    </lineage>
</organism>
<evidence type="ECO:0000259" key="2">
    <source>
        <dbReference type="PROSITE" id="PS50164"/>
    </source>
</evidence>
<dbReference type="STRING" id="525919.Apre_1312"/>
<proteinExistence type="inferred from homology"/>
<dbReference type="AlphaFoldDB" id="C7RDS2"/>
<accession>C7RDS2</accession>
<dbReference type="Pfam" id="PF01541">
    <property type="entry name" value="GIY-YIG"/>
    <property type="match status" value="1"/>
</dbReference>
<dbReference type="eggNOG" id="COG2827">
    <property type="taxonomic scope" value="Bacteria"/>
</dbReference>
<keyword evidence="4" id="KW-1185">Reference proteome</keyword>
<dbReference type="Proteomes" id="UP000002294">
    <property type="component" value="Chromosome"/>
</dbReference>
<dbReference type="InterPro" id="IPR035901">
    <property type="entry name" value="GIY-YIG_endonuc_sf"/>
</dbReference>
<reference evidence="3 4" key="1">
    <citation type="journal article" date="2009" name="Stand. Genomic Sci.">
        <title>Complete genome sequence of Anaerococcus prevotii type strain (PC1).</title>
        <authorList>
            <person name="Labutti K."/>
            <person name="Pukall R."/>
            <person name="Steenblock K."/>
            <person name="Glavina Del Rio T."/>
            <person name="Tice H."/>
            <person name="Copeland A."/>
            <person name="Cheng J.F."/>
            <person name="Lucas S."/>
            <person name="Chen F."/>
            <person name="Nolan M."/>
            <person name="Bruce D."/>
            <person name="Goodwin L."/>
            <person name="Pitluck S."/>
            <person name="Ivanova N."/>
            <person name="Mavromatis K."/>
            <person name="Ovchinnikova G."/>
            <person name="Pati A."/>
            <person name="Chen A."/>
            <person name="Palaniappan K."/>
            <person name="Land M."/>
            <person name="Hauser L."/>
            <person name="Chang Y.J."/>
            <person name="Jeffries C.D."/>
            <person name="Chain P."/>
            <person name="Saunders E."/>
            <person name="Brettin T."/>
            <person name="Detter J.C."/>
            <person name="Han C."/>
            <person name="Goker M."/>
            <person name="Bristow J."/>
            <person name="Eisen J.A."/>
            <person name="Markowitz V."/>
            <person name="Hugenholtz P."/>
            <person name="Kyrpides N.C."/>
            <person name="Klenk H.P."/>
            <person name="Lapidus A."/>
        </authorList>
    </citation>
    <scope>NUCLEOTIDE SEQUENCE [LARGE SCALE GENOMIC DNA]</scope>
    <source>
        <strain evidence="4">ATCC 9321 / DSM 20548 / JCM 6508 / NCTC 11806 / PC1</strain>
    </source>
</reference>
<sequence length="88" mass="10109">MSHFVYILRCADGSLYTGYTTDVKRRVAVHNSGKGAKYTRARLPVRLVYFKEVSSMSEGLKLECAIKKLNKKKKEDLVRDFNLEDFSS</sequence>
<protein>
    <submittedName>
        <fullName evidence="3">Excinuclease ABC C subunit domain protein</fullName>
    </submittedName>
</protein>
<dbReference type="KEGG" id="apr:Apre_1312"/>
<dbReference type="CDD" id="cd10456">
    <property type="entry name" value="GIY-YIG_UPF0213"/>
    <property type="match status" value="1"/>
</dbReference>
<dbReference type="OrthoDB" id="9807770at2"/>
<dbReference type="PROSITE" id="PS50164">
    <property type="entry name" value="GIY_YIG"/>
    <property type="match status" value="1"/>
</dbReference>
<evidence type="ECO:0000313" key="3">
    <source>
        <dbReference type="EMBL" id="ACV29335.1"/>
    </source>
</evidence>
<gene>
    <name evidence="3" type="ordered locus">Apre_1312</name>
</gene>
<dbReference type="HOGENOM" id="CLU_135650_0_3_9"/>